<keyword evidence="7" id="KW-1185">Reference proteome</keyword>
<keyword evidence="2" id="KW-0325">Glycoprotein</keyword>
<sequence>MRATNYALSADAMSESPSISGRTPVPAICLSFLTVVLAIAAADSALSGELPAFPGAEGYGARTIGGRGGRVIAVTNLNESGPGSFRAAIQAKGPRIVVFRVAGTIDSEGKRFSIKNDNITIAGQTAPGDGICIKGDLSLNANDVVIRYIRVRPDPVSREVDAVFGRYKENIILDHVSTSWSSDEVLSVYHNEHVTIQWCLISEACAKGSSGHRFGGIWGNNFGTYHHNLIAHNDSRNPRWASGCGYNDYRNNVIYNWGYESCYGGEARQKGDRRNPPIEHSTINMLANYYRPGPATRSDVKDHIAKPSSRGEGDSGSWHVAGNHFHGFPEVTTDNWLGVKGNRFKRLTEPWGAMPIERQSAEEAYEAVLTHAGCSFPNRDSIDVRIVEEVRTGTAQFGANGIITTPKDVGGWPKLKSAEPPADADEDGMPDEWEKAHDLNPDDASDAARDRDDDGYSNIEEYVNGLANAVSDNPRVIVTTDGEIDDECSMVRFLLYANEFDVEGIVTSSSQYHWQGHKWAGDDWIQPLLDAYERVYPNLSQHDPDFPAPDYLRSITVLGNVKSEGDMDEETVGSNLIVKALLDDSDDRPIWLQAWGGPNTIARALKTIEEKHPDKMAEVAKKIRFYFIWEQDETYQKYIRPRWGEFNIPTIVSDQFIAFAYERQRKAVPQEVQRYFSAEWMNENALRSHGPLLETYKAHDDGRFRSEGDSPAFLHVIPTGLRSEESPDWGGWGGRFTKVRENTWLDHVAERGYEYPKGRWYGSSAWGRRRAKRETTKEPELTAYLKPQWRWIDAIQQDFAARADWCVKSYDEANHPPDVKLAHDADLEVKPGETVSLSAAGTSDPDGDALTYRWWQYEEADSAESRVEIDNAGQQEASFVVPNEPGKQIHIILEATDVGTPPLVRYQRVVCNIE</sequence>
<dbReference type="Gene3D" id="3.90.245.10">
    <property type="entry name" value="Ribonucleoside hydrolase-like"/>
    <property type="match status" value="1"/>
</dbReference>
<protein>
    <submittedName>
        <fullName evidence="6">PlyC protein</fullName>
    </submittedName>
</protein>
<evidence type="ECO:0000256" key="2">
    <source>
        <dbReference type="ARBA" id="ARBA00023180"/>
    </source>
</evidence>
<proteinExistence type="predicted"/>
<feature type="compositionally biased region" description="Basic and acidic residues" evidence="3">
    <location>
        <begin position="298"/>
        <end position="313"/>
    </location>
</feature>
<evidence type="ECO:0000313" key="7">
    <source>
        <dbReference type="Proteomes" id="UP000649617"/>
    </source>
</evidence>
<dbReference type="Gene3D" id="2.160.20.10">
    <property type="entry name" value="Single-stranded right-handed beta-helix, Pectin lyase-like"/>
    <property type="match status" value="1"/>
</dbReference>
<reference evidence="6" key="1">
    <citation type="submission" date="2021-02" db="EMBL/GenBank/DDBJ databases">
        <authorList>
            <person name="Dougan E. K."/>
            <person name="Rhodes N."/>
            <person name="Thang M."/>
            <person name="Chan C."/>
        </authorList>
    </citation>
    <scope>NUCLEOTIDE SEQUENCE</scope>
</reference>
<dbReference type="OrthoDB" id="3592035at2759"/>
<dbReference type="GO" id="GO:0016799">
    <property type="term" value="F:hydrolase activity, hydrolyzing N-glycosyl compounds"/>
    <property type="evidence" value="ECO:0007669"/>
    <property type="project" value="InterPro"/>
</dbReference>
<feature type="region of interest" description="Disordered" evidence="3">
    <location>
        <begin position="408"/>
        <end position="456"/>
    </location>
</feature>
<name>A0A812WJ58_SYMPI</name>
<feature type="domain" description="Cellulose-binding Sde182 nucleoside hydrolase-like" evidence="4">
    <location>
        <begin position="475"/>
        <end position="736"/>
    </location>
</feature>
<evidence type="ECO:0000259" key="5">
    <source>
        <dbReference type="Pfam" id="PF21027"/>
    </source>
</evidence>
<dbReference type="InterPro" id="IPR036452">
    <property type="entry name" value="Ribo_hydro-like"/>
</dbReference>
<dbReference type="InterPro" id="IPR011483">
    <property type="entry name" value="Sde182_NH-like"/>
</dbReference>
<dbReference type="SUPFAM" id="SSF51126">
    <property type="entry name" value="Pectin lyase-like"/>
    <property type="match status" value="1"/>
</dbReference>
<organism evidence="6 7">
    <name type="scientific">Symbiodinium pilosum</name>
    <name type="common">Dinoflagellate</name>
    <dbReference type="NCBI Taxonomy" id="2952"/>
    <lineage>
        <taxon>Eukaryota</taxon>
        <taxon>Sar</taxon>
        <taxon>Alveolata</taxon>
        <taxon>Dinophyceae</taxon>
        <taxon>Suessiales</taxon>
        <taxon>Symbiodiniaceae</taxon>
        <taxon>Symbiodinium</taxon>
    </lineage>
</organism>
<feature type="region of interest" description="Disordered" evidence="3">
    <location>
        <begin position="296"/>
        <end position="321"/>
    </location>
</feature>
<dbReference type="InterPro" id="IPR052063">
    <property type="entry name" value="Polysaccharide_Lyase_1"/>
</dbReference>
<keyword evidence="1" id="KW-0479">Metal-binding</keyword>
<dbReference type="Gene3D" id="2.60.40.10">
    <property type="entry name" value="Immunoglobulins"/>
    <property type="match status" value="1"/>
</dbReference>
<dbReference type="InterPro" id="IPR012334">
    <property type="entry name" value="Pectin_lyas_fold"/>
</dbReference>
<evidence type="ECO:0000256" key="3">
    <source>
        <dbReference type="SAM" id="MobiDB-lite"/>
    </source>
</evidence>
<feature type="compositionally biased region" description="Acidic residues" evidence="3">
    <location>
        <begin position="422"/>
        <end position="431"/>
    </location>
</feature>
<evidence type="ECO:0000256" key="1">
    <source>
        <dbReference type="ARBA" id="ARBA00022723"/>
    </source>
</evidence>
<feature type="compositionally biased region" description="Basic and acidic residues" evidence="3">
    <location>
        <begin position="432"/>
        <end position="454"/>
    </location>
</feature>
<accession>A0A812WJ58</accession>
<dbReference type="InterPro" id="IPR013783">
    <property type="entry name" value="Ig-like_fold"/>
</dbReference>
<dbReference type="InterPro" id="IPR011050">
    <property type="entry name" value="Pectin_lyase_fold/virulence"/>
</dbReference>
<dbReference type="AlphaFoldDB" id="A0A812WJ58"/>
<dbReference type="Proteomes" id="UP000649617">
    <property type="component" value="Unassembled WGS sequence"/>
</dbReference>
<dbReference type="InterPro" id="IPR048527">
    <property type="entry name" value="Sde182_C"/>
</dbReference>
<evidence type="ECO:0000259" key="4">
    <source>
        <dbReference type="Pfam" id="PF07632"/>
    </source>
</evidence>
<dbReference type="EMBL" id="CAJNIZ010043975">
    <property type="protein sequence ID" value="CAE7674338.1"/>
    <property type="molecule type" value="Genomic_DNA"/>
</dbReference>
<dbReference type="Pfam" id="PF21027">
    <property type="entry name" value="Sde0182_C"/>
    <property type="match status" value="1"/>
</dbReference>
<dbReference type="PANTHER" id="PTHR42970:SF1">
    <property type="entry name" value="PECTATE LYASE C-RELATED"/>
    <property type="match status" value="1"/>
</dbReference>
<evidence type="ECO:0000313" key="6">
    <source>
        <dbReference type="EMBL" id="CAE7674338.1"/>
    </source>
</evidence>
<comment type="caution">
    <text evidence="6">The sequence shown here is derived from an EMBL/GenBank/DDBJ whole genome shotgun (WGS) entry which is preliminary data.</text>
</comment>
<dbReference type="SUPFAM" id="SSF53590">
    <property type="entry name" value="Nucleoside hydrolase"/>
    <property type="match status" value="1"/>
</dbReference>
<dbReference type="PANTHER" id="PTHR42970">
    <property type="entry name" value="PECTATE LYASE C-RELATED"/>
    <property type="match status" value="1"/>
</dbReference>
<gene>
    <name evidence="6" type="primary">plyC</name>
    <name evidence="6" type="ORF">SPIL2461_LOCUS18664</name>
</gene>
<dbReference type="Pfam" id="PF07632">
    <property type="entry name" value="Sde182_NH-like"/>
    <property type="match status" value="1"/>
</dbReference>
<feature type="domain" description="Cellulose-binding Sde182 C-terminal" evidence="5">
    <location>
        <begin position="834"/>
        <end position="912"/>
    </location>
</feature>
<dbReference type="GO" id="GO:0046872">
    <property type="term" value="F:metal ion binding"/>
    <property type="evidence" value="ECO:0007669"/>
    <property type="project" value="UniProtKB-KW"/>
</dbReference>